<proteinExistence type="inferred from homology"/>
<dbReference type="PROSITE" id="PS00761">
    <property type="entry name" value="SPASE_I_3"/>
    <property type="match status" value="1"/>
</dbReference>
<dbReference type="PANTHER" id="PTHR10806:SF6">
    <property type="entry name" value="SIGNAL PEPTIDASE COMPLEX CATALYTIC SUBUNIT SEC11"/>
    <property type="match status" value="1"/>
</dbReference>
<dbReference type="Proteomes" id="UP001432027">
    <property type="component" value="Unassembled WGS sequence"/>
</dbReference>
<evidence type="ECO:0000256" key="8">
    <source>
        <dbReference type="ARBA" id="ARBA00022801"/>
    </source>
</evidence>
<dbReference type="CDD" id="cd06530">
    <property type="entry name" value="S26_SPase_I"/>
    <property type="match status" value="1"/>
</dbReference>
<comment type="subcellular location">
    <subcellularLocation>
        <location evidence="2">Endoplasmic reticulum membrane</location>
        <topology evidence="2">Single-pass type II membrane protein</topology>
    </subcellularLocation>
</comment>
<dbReference type="InterPro" id="IPR036286">
    <property type="entry name" value="LexA/Signal_pep-like_sf"/>
</dbReference>
<feature type="domain" description="Peptidase S26" evidence="15">
    <location>
        <begin position="34"/>
        <end position="105"/>
    </location>
</feature>
<dbReference type="Gene3D" id="2.10.109.10">
    <property type="entry name" value="Umud Fragment, subunit A"/>
    <property type="match status" value="1"/>
</dbReference>
<evidence type="ECO:0000256" key="9">
    <source>
        <dbReference type="ARBA" id="ARBA00022824"/>
    </source>
</evidence>
<dbReference type="InterPro" id="IPR001733">
    <property type="entry name" value="Peptidase_S26B"/>
</dbReference>
<feature type="non-terminal residue" evidence="16">
    <location>
        <position position="1"/>
    </location>
</feature>
<dbReference type="GO" id="GO:0006465">
    <property type="term" value="P:signal peptide processing"/>
    <property type="evidence" value="ECO:0007669"/>
    <property type="project" value="UniProtKB-UniRule"/>
</dbReference>
<dbReference type="PANTHER" id="PTHR10806">
    <property type="entry name" value="SIGNAL PEPTIDASE COMPLEX CATALYTIC SUBUNIT SEC11"/>
    <property type="match status" value="1"/>
</dbReference>
<evidence type="ECO:0000259" key="15">
    <source>
        <dbReference type="Pfam" id="PF10502"/>
    </source>
</evidence>
<evidence type="ECO:0000256" key="6">
    <source>
        <dbReference type="ARBA" id="ARBA00022670"/>
    </source>
</evidence>
<dbReference type="FunFam" id="2.10.109.10:FF:000003">
    <property type="entry name" value="Signal peptidase complex catalytic subunit SEC11"/>
    <property type="match status" value="1"/>
</dbReference>
<sequence>RLHSMHIFDLTMFDEIRRMNVRQITFQVFNLAMIVCTALMIWKGSMVVSGCEAPMSVVLSGSMEPAFHRGDVVVLTHYDDEPIRTGDIVVFKIEGRPIPIVHRIIKVHEKDIHNTRFLTKGDNNEVDDRGLYSSGQMWLERKDVVGKTKGTLPYIGMITIIFNDYPLLKYFFLSCLTLFVILHREK</sequence>
<keyword evidence="17" id="KW-1185">Reference proteome</keyword>
<keyword evidence="9 14" id="KW-0256">Endoplasmic reticulum</keyword>
<dbReference type="EMBL" id="BTSX01000005">
    <property type="protein sequence ID" value="GMT00206.1"/>
    <property type="molecule type" value="Genomic_DNA"/>
</dbReference>
<evidence type="ECO:0000256" key="2">
    <source>
        <dbReference type="ARBA" id="ARBA00004648"/>
    </source>
</evidence>
<accession>A0AAV5U044</accession>
<evidence type="ECO:0000256" key="4">
    <source>
        <dbReference type="ARBA" id="ARBA00013208"/>
    </source>
</evidence>
<evidence type="ECO:0000256" key="1">
    <source>
        <dbReference type="ARBA" id="ARBA00000677"/>
    </source>
</evidence>
<keyword evidence="7 14" id="KW-0812">Transmembrane</keyword>
<comment type="caution">
    <text evidence="16">The sequence shown here is derived from an EMBL/GenBank/DDBJ whole genome shotgun (WGS) entry which is preliminary data.</text>
</comment>
<evidence type="ECO:0000256" key="13">
    <source>
        <dbReference type="ARBA" id="ARBA00045533"/>
    </source>
</evidence>
<name>A0AAV5U044_9BILA</name>
<dbReference type="InterPro" id="IPR019533">
    <property type="entry name" value="Peptidase_S26"/>
</dbReference>
<evidence type="ECO:0000256" key="11">
    <source>
        <dbReference type="ARBA" id="ARBA00022989"/>
    </source>
</evidence>
<keyword evidence="12 14" id="KW-0472">Membrane</keyword>
<dbReference type="GO" id="GO:0005787">
    <property type="term" value="C:signal peptidase complex"/>
    <property type="evidence" value="ECO:0007669"/>
    <property type="project" value="UniProtKB-ARBA"/>
</dbReference>
<dbReference type="EC" id="3.4.21.89" evidence="4 14"/>
<dbReference type="Pfam" id="PF10502">
    <property type="entry name" value="Peptidase_S26"/>
    <property type="match status" value="1"/>
</dbReference>
<organism evidence="16 17">
    <name type="scientific">Pristionchus entomophagus</name>
    <dbReference type="NCBI Taxonomy" id="358040"/>
    <lineage>
        <taxon>Eukaryota</taxon>
        <taxon>Metazoa</taxon>
        <taxon>Ecdysozoa</taxon>
        <taxon>Nematoda</taxon>
        <taxon>Chromadorea</taxon>
        <taxon>Rhabditida</taxon>
        <taxon>Rhabditina</taxon>
        <taxon>Diplogasteromorpha</taxon>
        <taxon>Diplogasteroidea</taxon>
        <taxon>Neodiplogasteridae</taxon>
        <taxon>Pristionchus</taxon>
    </lineage>
</organism>
<feature type="transmembrane region" description="Helical" evidence="14">
    <location>
        <begin position="167"/>
        <end position="183"/>
    </location>
</feature>
<dbReference type="GO" id="GO:0009003">
    <property type="term" value="F:signal peptidase activity"/>
    <property type="evidence" value="ECO:0007669"/>
    <property type="project" value="UniProtKB-EC"/>
</dbReference>
<dbReference type="PRINTS" id="PR00728">
    <property type="entry name" value="SIGNALPTASE"/>
</dbReference>
<keyword evidence="11 14" id="KW-1133">Transmembrane helix</keyword>
<dbReference type="GO" id="GO:0004252">
    <property type="term" value="F:serine-type endopeptidase activity"/>
    <property type="evidence" value="ECO:0007669"/>
    <property type="project" value="InterPro"/>
</dbReference>
<dbReference type="SUPFAM" id="SSF51306">
    <property type="entry name" value="LexA/Signal peptidase"/>
    <property type="match status" value="1"/>
</dbReference>
<dbReference type="InterPro" id="IPR019758">
    <property type="entry name" value="Pept_S26A_signal_pept_1_CS"/>
</dbReference>
<dbReference type="InterPro" id="IPR019756">
    <property type="entry name" value="Pept_S26A_signal_pept_1_Ser-AS"/>
</dbReference>
<feature type="transmembrane region" description="Helical" evidence="14">
    <location>
        <begin position="21"/>
        <end position="42"/>
    </location>
</feature>
<comment type="subunit">
    <text evidence="14">Component of the signal peptidase complex.</text>
</comment>
<evidence type="ECO:0000256" key="14">
    <source>
        <dbReference type="RuleBase" id="RU362047"/>
    </source>
</evidence>
<evidence type="ECO:0000256" key="7">
    <source>
        <dbReference type="ARBA" id="ARBA00022692"/>
    </source>
</evidence>
<evidence type="ECO:0000313" key="17">
    <source>
        <dbReference type="Proteomes" id="UP001432027"/>
    </source>
</evidence>
<comment type="catalytic activity">
    <reaction evidence="1 14">
        <text>Cleavage of hydrophobic, N-terminal signal or leader sequences from secreted and periplasmic proteins.</text>
        <dbReference type="EC" id="3.4.21.89"/>
    </reaction>
</comment>
<comment type="function">
    <text evidence="13">Catalytic component of the signal peptidase complex (SPC) which catalyzes the cleavage of N-terminal signal sequences from nascent proteins as they are translocated into the lumen of the endoplasmic reticulum. Specifically cleaves N-terminal signal peptides that contain a hydrophobic alpha-helix (h-region) shorter than 18-20 amino acids.</text>
</comment>
<comment type="similarity">
    <text evidence="3 14">Belongs to the peptidase S26B family.</text>
</comment>
<evidence type="ECO:0000256" key="10">
    <source>
        <dbReference type="ARBA" id="ARBA00022968"/>
    </source>
</evidence>
<dbReference type="PROSITE" id="PS00501">
    <property type="entry name" value="SPASE_I_1"/>
    <property type="match status" value="1"/>
</dbReference>
<evidence type="ECO:0000256" key="3">
    <source>
        <dbReference type="ARBA" id="ARBA00011035"/>
    </source>
</evidence>
<evidence type="ECO:0000256" key="12">
    <source>
        <dbReference type="ARBA" id="ARBA00023136"/>
    </source>
</evidence>
<evidence type="ECO:0000313" key="16">
    <source>
        <dbReference type="EMBL" id="GMT00206.1"/>
    </source>
</evidence>
<reference evidence="16" key="1">
    <citation type="submission" date="2023-10" db="EMBL/GenBank/DDBJ databases">
        <title>Genome assembly of Pristionchus species.</title>
        <authorList>
            <person name="Yoshida K."/>
            <person name="Sommer R.J."/>
        </authorList>
    </citation>
    <scope>NUCLEOTIDE SEQUENCE</scope>
    <source>
        <strain evidence="16">RS0144</strain>
    </source>
</reference>
<keyword evidence="10 14" id="KW-0735">Signal-anchor</keyword>
<keyword evidence="8 14" id="KW-0378">Hydrolase</keyword>
<gene>
    <name evidence="16" type="ORF">PENTCL1PPCAC_22380</name>
</gene>
<dbReference type="NCBIfam" id="TIGR02228">
    <property type="entry name" value="sigpep_I_arch"/>
    <property type="match status" value="1"/>
</dbReference>
<keyword evidence="6 14" id="KW-0645">Protease</keyword>
<dbReference type="AlphaFoldDB" id="A0AAV5U044"/>
<protein>
    <recommendedName>
        <fullName evidence="5 14">Signal peptidase complex catalytic subunit SEC11</fullName>
        <ecNumber evidence="4 14">3.4.21.89</ecNumber>
    </recommendedName>
</protein>
<evidence type="ECO:0000256" key="5">
    <source>
        <dbReference type="ARBA" id="ARBA00019685"/>
    </source>
</evidence>